<comment type="caution">
    <text evidence="2">The sequence shown here is derived from an EMBL/GenBank/DDBJ whole genome shotgun (WGS) entry which is preliminary data.</text>
</comment>
<organism evidence="2 3">
    <name type="scientific">Mesorhizobium tianshanense</name>
    <dbReference type="NCBI Taxonomy" id="39844"/>
    <lineage>
        <taxon>Bacteria</taxon>
        <taxon>Pseudomonadati</taxon>
        <taxon>Pseudomonadota</taxon>
        <taxon>Alphaproteobacteria</taxon>
        <taxon>Hyphomicrobiales</taxon>
        <taxon>Phyllobacteriaceae</taxon>
        <taxon>Mesorhizobium</taxon>
    </lineage>
</organism>
<dbReference type="SUPFAM" id="SSF55021">
    <property type="entry name" value="ACT-like"/>
    <property type="match status" value="2"/>
</dbReference>
<dbReference type="Gene3D" id="3.30.2130.10">
    <property type="entry name" value="VC0802-like"/>
    <property type="match status" value="1"/>
</dbReference>
<gene>
    <name evidence="2" type="ORF">IQ26_03652</name>
</gene>
<accession>A0A562NPP9</accession>
<dbReference type="InterPro" id="IPR045865">
    <property type="entry name" value="ACT-like_dom_sf"/>
</dbReference>
<evidence type="ECO:0000259" key="1">
    <source>
        <dbReference type="Pfam" id="PF10000"/>
    </source>
</evidence>
<evidence type="ECO:0000313" key="3">
    <source>
        <dbReference type="Proteomes" id="UP000317122"/>
    </source>
</evidence>
<dbReference type="EMBL" id="VLKT01000022">
    <property type="protein sequence ID" value="TWI34177.1"/>
    <property type="molecule type" value="Genomic_DNA"/>
</dbReference>
<keyword evidence="3" id="KW-1185">Reference proteome</keyword>
<sequence length="135" mass="14618">MAGETDLKKLLAMMTPELRPGVHVFVTLPPDAPVPDSLDPVMLFREREGTTLIVREEEARAVGLEAVFSCRIVTLNIHSSLDAVGFLATITTRLAAAGMGVNPVSAFYHDHLFVPADRAEEAMDMLRKLAAESTG</sequence>
<dbReference type="OrthoDB" id="517867at2"/>
<feature type="domain" description="DUF2241" evidence="1">
    <location>
        <begin position="2"/>
        <end position="71"/>
    </location>
</feature>
<dbReference type="Proteomes" id="UP000317122">
    <property type="component" value="Unassembled WGS sequence"/>
</dbReference>
<dbReference type="PANTHER" id="PTHR39199">
    <property type="entry name" value="BLR5128 PROTEIN"/>
    <property type="match status" value="1"/>
</dbReference>
<protein>
    <recommendedName>
        <fullName evidence="1">DUF2241 domain-containing protein</fullName>
    </recommendedName>
</protein>
<dbReference type="InterPro" id="IPR018717">
    <property type="entry name" value="DUF2241"/>
</dbReference>
<dbReference type="AlphaFoldDB" id="A0A562NPP9"/>
<proteinExistence type="predicted"/>
<dbReference type="Pfam" id="PF10000">
    <property type="entry name" value="ACT_3"/>
    <property type="match status" value="1"/>
</dbReference>
<dbReference type="RefSeq" id="WP_145719757.1">
    <property type="nucleotide sequence ID" value="NZ_BSPF01000137.1"/>
</dbReference>
<name>A0A562NPP9_9HYPH</name>
<evidence type="ECO:0000313" key="2">
    <source>
        <dbReference type="EMBL" id="TWI34177.1"/>
    </source>
</evidence>
<dbReference type="PANTHER" id="PTHR39199:SF1">
    <property type="entry name" value="BLR5128 PROTEIN"/>
    <property type="match status" value="1"/>
</dbReference>
<reference evidence="2 3" key="1">
    <citation type="journal article" date="2015" name="Stand. Genomic Sci.">
        <title>Genomic Encyclopedia of Bacterial and Archaeal Type Strains, Phase III: the genomes of soil and plant-associated and newly described type strains.</title>
        <authorList>
            <person name="Whitman W.B."/>
            <person name="Woyke T."/>
            <person name="Klenk H.P."/>
            <person name="Zhou Y."/>
            <person name="Lilburn T.G."/>
            <person name="Beck B.J."/>
            <person name="De Vos P."/>
            <person name="Vandamme P."/>
            <person name="Eisen J.A."/>
            <person name="Garrity G."/>
            <person name="Hugenholtz P."/>
            <person name="Kyrpides N.C."/>
        </authorList>
    </citation>
    <scope>NUCLEOTIDE SEQUENCE [LARGE SCALE GENOMIC DNA]</scope>
    <source>
        <strain evidence="2 3">CGMCC 1.2546</strain>
    </source>
</reference>